<accession>A0A157QWA6</accession>
<dbReference type="RefSeq" id="WP_066418244.1">
    <property type="nucleotide sequence ID" value="NZ_FKBS01000025.1"/>
</dbReference>
<evidence type="ECO:0000313" key="2">
    <source>
        <dbReference type="EMBL" id="SAI50091.1"/>
    </source>
</evidence>
<evidence type="ECO:0000259" key="1">
    <source>
        <dbReference type="Pfam" id="PF09346"/>
    </source>
</evidence>
<proteinExistence type="predicted"/>
<name>A0A157QWA6_9BORD</name>
<feature type="domain" description="Knr4/Smi1-like" evidence="1">
    <location>
        <begin position="8"/>
        <end position="118"/>
    </location>
</feature>
<dbReference type="OrthoDB" id="980721at2"/>
<protein>
    <recommendedName>
        <fullName evidence="1">Knr4/Smi1-like domain-containing protein</fullName>
    </recommendedName>
</protein>
<reference evidence="2 3" key="1">
    <citation type="submission" date="2016-03" db="EMBL/GenBank/DDBJ databases">
        <authorList>
            <consortium name="Pathogen Informatics"/>
        </authorList>
    </citation>
    <scope>NUCLEOTIDE SEQUENCE [LARGE SCALE GENOMIC DNA]</scope>
    <source>
        <strain evidence="2 3">NCTC13364</strain>
    </source>
</reference>
<dbReference type="AlphaFoldDB" id="A0A157QWA6"/>
<dbReference type="InterPro" id="IPR037883">
    <property type="entry name" value="Knr4/Smi1-like_sf"/>
</dbReference>
<dbReference type="Proteomes" id="UP000077037">
    <property type="component" value="Unassembled WGS sequence"/>
</dbReference>
<sequence length="218" mass="24222">MDLLKSFTDIAQKAGFELPPELAAWYGEGVAHADADTPAMADVYDFEWISPEQCQQVIDEWLNPEAQDGIRFFPFAESGAGDAYCLVRLADGRQGVSMVWHDDDENDIEYDSFADFVAGTYLASYANLSYLGDDTQEIGKAMRASLEVTAPALPEHHAKIISAPARLSVQKRTFRTGPKAKPETVPSLLPQEDAENGAERFKRSSPIWFTVVARWDIE</sequence>
<dbReference type="EMBL" id="FKBS01000025">
    <property type="protein sequence ID" value="SAI50091.1"/>
    <property type="molecule type" value="Genomic_DNA"/>
</dbReference>
<organism evidence="2 3">
    <name type="scientific">Bordetella ansorpii</name>
    <dbReference type="NCBI Taxonomy" id="288768"/>
    <lineage>
        <taxon>Bacteria</taxon>
        <taxon>Pseudomonadati</taxon>
        <taxon>Pseudomonadota</taxon>
        <taxon>Betaproteobacteria</taxon>
        <taxon>Burkholderiales</taxon>
        <taxon>Alcaligenaceae</taxon>
        <taxon>Bordetella</taxon>
    </lineage>
</organism>
<evidence type="ECO:0000313" key="3">
    <source>
        <dbReference type="Proteomes" id="UP000077037"/>
    </source>
</evidence>
<dbReference type="SUPFAM" id="SSF160631">
    <property type="entry name" value="SMI1/KNR4-like"/>
    <property type="match status" value="1"/>
</dbReference>
<dbReference type="InterPro" id="IPR018958">
    <property type="entry name" value="Knr4/Smi1-like_dom"/>
</dbReference>
<gene>
    <name evidence="2" type="ORF">SAMEA1982600_04130</name>
</gene>
<dbReference type="Pfam" id="PF09346">
    <property type="entry name" value="SMI1_KNR4"/>
    <property type="match status" value="1"/>
</dbReference>